<proteinExistence type="predicted"/>
<gene>
    <name evidence="1" type="ORF">PMIN01_05199</name>
</gene>
<protein>
    <submittedName>
        <fullName evidence="1">Uncharacterized protein</fullName>
    </submittedName>
</protein>
<name>A0A9P6GN38_9PLEO</name>
<dbReference type="EMBL" id="WJXW01000004">
    <property type="protein sequence ID" value="KAF9737420.1"/>
    <property type="molecule type" value="Genomic_DNA"/>
</dbReference>
<evidence type="ECO:0000313" key="1">
    <source>
        <dbReference type="EMBL" id="KAF9737420.1"/>
    </source>
</evidence>
<accession>A0A9P6GN38</accession>
<evidence type="ECO:0000313" key="2">
    <source>
        <dbReference type="Proteomes" id="UP000756921"/>
    </source>
</evidence>
<organism evidence="1 2">
    <name type="scientific">Paraphaeosphaeria minitans</name>
    <dbReference type="NCBI Taxonomy" id="565426"/>
    <lineage>
        <taxon>Eukaryota</taxon>
        <taxon>Fungi</taxon>
        <taxon>Dikarya</taxon>
        <taxon>Ascomycota</taxon>
        <taxon>Pezizomycotina</taxon>
        <taxon>Dothideomycetes</taxon>
        <taxon>Pleosporomycetidae</taxon>
        <taxon>Pleosporales</taxon>
        <taxon>Massarineae</taxon>
        <taxon>Didymosphaeriaceae</taxon>
        <taxon>Paraphaeosphaeria</taxon>
    </lineage>
</organism>
<keyword evidence="2" id="KW-1185">Reference proteome</keyword>
<sequence>MPLRLSSRSSRRGGHQPCTDWGLPLALSLNLAILQTSVREFVTIQTHAIVLLRSSGHLPDLLLRVLPPCLRLSDNELVPCLHQSRP</sequence>
<reference evidence="1" key="1">
    <citation type="journal article" date="2020" name="Mol. Plant Microbe Interact.">
        <title>Genome Sequence of the Biocontrol Agent Coniothyrium minitans strain Conio (IMI 134523).</title>
        <authorList>
            <person name="Patel D."/>
            <person name="Shittu T.A."/>
            <person name="Baroncelli R."/>
            <person name="Muthumeenakshi S."/>
            <person name="Osborne T.H."/>
            <person name="Janganan T.K."/>
            <person name="Sreenivasaprasad S."/>
        </authorList>
    </citation>
    <scope>NUCLEOTIDE SEQUENCE</scope>
    <source>
        <strain evidence="1">Conio</strain>
    </source>
</reference>
<dbReference type="Proteomes" id="UP000756921">
    <property type="component" value="Unassembled WGS sequence"/>
</dbReference>
<comment type="caution">
    <text evidence="1">The sequence shown here is derived from an EMBL/GenBank/DDBJ whole genome shotgun (WGS) entry which is preliminary data.</text>
</comment>
<dbReference type="AlphaFoldDB" id="A0A9P6GN38"/>